<feature type="region of interest" description="Disordered" evidence="1">
    <location>
        <begin position="1"/>
        <end position="22"/>
    </location>
</feature>
<dbReference type="Proteomes" id="UP001367508">
    <property type="component" value="Unassembled WGS sequence"/>
</dbReference>
<proteinExistence type="predicted"/>
<dbReference type="AlphaFoldDB" id="A0AAN9MW44"/>
<accession>A0AAN9MW44</accession>
<feature type="region of interest" description="Disordered" evidence="1">
    <location>
        <begin position="52"/>
        <end position="84"/>
    </location>
</feature>
<protein>
    <submittedName>
        <fullName evidence="2">Uncharacterized protein</fullName>
    </submittedName>
</protein>
<dbReference type="EMBL" id="JAYMYQ010000001">
    <property type="protein sequence ID" value="KAK7362110.1"/>
    <property type="molecule type" value="Genomic_DNA"/>
</dbReference>
<evidence type="ECO:0000256" key="1">
    <source>
        <dbReference type="SAM" id="MobiDB-lite"/>
    </source>
</evidence>
<feature type="compositionally biased region" description="Basic and acidic residues" evidence="1">
    <location>
        <begin position="58"/>
        <end position="77"/>
    </location>
</feature>
<name>A0AAN9MW44_CANGL</name>
<keyword evidence="3" id="KW-1185">Reference proteome</keyword>
<sequence>MSRRKWMPPPSGDVRVSSALGSEDALRRPANIPDLAGGNAREVMAVITSPIQRTRRPSKIEPNHAEDHAEANLKEEDPLVQGLF</sequence>
<gene>
    <name evidence="2" type="ORF">VNO77_04210</name>
</gene>
<organism evidence="2 3">
    <name type="scientific">Canavalia gladiata</name>
    <name type="common">Sword bean</name>
    <name type="synonym">Dolichos gladiatus</name>
    <dbReference type="NCBI Taxonomy" id="3824"/>
    <lineage>
        <taxon>Eukaryota</taxon>
        <taxon>Viridiplantae</taxon>
        <taxon>Streptophyta</taxon>
        <taxon>Embryophyta</taxon>
        <taxon>Tracheophyta</taxon>
        <taxon>Spermatophyta</taxon>
        <taxon>Magnoliopsida</taxon>
        <taxon>eudicotyledons</taxon>
        <taxon>Gunneridae</taxon>
        <taxon>Pentapetalae</taxon>
        <taxon>rosids</taxon>
        <taxon>fabids</taxon>
        <taxon>Fabales</taxon>
        <taxon>Fabaceae</taxon>
        <taxon>Papilionoideae</taxon>
        <taxon>50 kb inversion clade</taxon>
        <taxon>NPAAA clade</taxon>
        <taxon>indigoferoid/millettioid clade</taxon>
        <taxon>Phaseoleae</taxon>
        <taxon>Canavalia</taxon>
    </lineage>
</organism>
<evidence type="ECO:0000313" key="2">
    <source>
        <dbReference type="EMBL" id="KAK7362110.1"/>
    </source>
</evidence>
<evidence type="ECO:0000313" key="3">
    <source>
        <dbReference type="Proteomes" id="UP001367508"/>
    </source>
</evidence>
<reference evidence="2 3" key="1">
    <citation type="submission" date="2024-01" db="EMBL/GenBank/DDBJ databases">
        <title>The genomes of 5 underutilized Papilionoideae crops provide insights into root nodulation and disease resistanc.</title>
        <authorList>
            <person name="Jiang F."/>
        </authorList>
    </citation>
    <scope>NUCLEOTIDE SEQUENCE [LARGE SCALE GENOMIC DNA]</scope>
    <source>
        <strain evidence="2">LVBAO_FW01</strain>
        <tissue evidence="2">Leaves</tissue>
    </source>
</reference>
<comment type="caution">
    <text evidence="2">The sequence shown here is derived from an EMBL/GenBank/DDBJ whole genome shotgun (WGS) entry which is preliminary data.</text>
</comment>